<feature type="transmembrane region" description="Helical" evidence="1">
    <location>
        <begin position="16"/>
        <end position="35"/>
    </location>
</feature>
<dbReference type="AlphaFoldDB" id="A0A2S6HGB4"/>
<protein>
    <submittedName>
        <fullName evidence="2">Uncharacterized protein</fullName>
    </submittedName>
</protein>
<gene>
    <name evidence="2" type="ORF">B0F87_103131</name>
</gene>
<keyword evidence="1" id="KW-0812">Transmembrane</keyword>
<organism evidence="2 3">
    <name type="scientific">Methylobacter tundripaludum</name>
    <dbReference type="NCBI Taxonomy" id="173365"/>
    <lineage>
        <taxon>Bacteria</taxon>
        <taxon>Pseudomonadati</taxon>
        <taxon>Pseudomonadota</taxon>
        <taxon>Gammaproteobacteria</taxon>
        <taxon>Methylococcales</taxon>
        <taxon>Methylococcaceae</taxon>
        <taxon>Methylobacter</taxon>
    </lineage>
</organism>
<comment type="caution">
    <text evidence="2">The sequence shown here is derived from an EMBL/GenBank/DDBJ whole genome shotgun (WGS) entry which is preliminary data.</text>
</comment>
<reference evidence="2 3" key="1">
    <citation type="submission" date="2018-02" db="EMBL/GenBank/DDBJ databases">
        <title>Subsurface microbial communities from deep shales in Ohio and West Virginia, USA.</title>
        <authorList>
            <person name="Wrighton K."/>
        </authorList>
    </citation>
    <scope>NUCLEOTIDE SEQUENCE [LARGE SCALE GENOMIC DNA]</scope>
    <source>
        <strain evidence="2 3">OWC-DMM</strain>
    </source>
</reference>
<keyword evidence="1" id="KW-0472">Membrane</keyword>
<dbReference type="Proteomes" id="UP000240010">
    <property type="component" value="Unassembled WGS sequence"/>
</dbReference>
<evidence type="ECO:0000313" key="2">
    <source>
        <dbReference type="EMBL" id="PPK76524.1"/>
    </source>
</evidence>
<accession>A0A2S6HGB4</accession>
<dbReference type="EMBL" id="PTIZ01000003">
    <property type="protein sequence ID" value="PPK76524.1"/>
    <property type="molecule type" value="Genomic_DNA"/>
</dbReference>
<name>A0A2S6HGB4_9GAMM</name>
<evidence type="ECO:0000313" key="3">
    <source>
        <dbReference type="Proteomes" id="UP000240010"/>
    </source>
</evidence>
<dbReference type="RefSeq" id="WP_104428231.1">
    <property type="nucleotide sequence ID" value="NZ_PTIZ01000003.1"/>
</dbReference>
<sequence>MNNKIAVDSSSRPKRSSLLIIMLSVLAFSFYKLVVVDRMGFCYKRLWFVSSEELILNNINGLMKAGRMKLDAADTSPQNYLARHPNCCHVDWGNDHPFQRGLIYFGSAEVTVIYEMSDEGKKYYGASTENYYEFIEDNTACGESVDYIGMTTSEPVVARKSAFNQ</sequence>
<proteinExistence type="predicted"/>
<keyword evidence="1" id="KW-1133">Transmembrane helix</keyword>
<evidence type="ECO:0000256" key="1">
    <source>
        <dbReference type="SAM" id="Phobius"/>
    </source>
</evidence>